<evidence type="ECO:0000313" key="2">
    <source>
        <dbReference type="EMBL" id="MDX2911312.1"/>
    </source>
</evidence>
<gene>
    <name evidence="2" type="ORF">PV517_21765</name>
</gene>
<dbReference type="Pfam" id="PF17132">
    <property type="entry name" value="Glyco_hydro_106"/>
    <property type="match status" value="1"/>
</dbReference>
<dbReference type="SUPFAM" id="SSF49785">
    <property type="entry name" value="Galactose-binding domain-like"/>
    <property type="match status" value="1"/>
</dbReference>
<protein>
    <submittedName>
        <fullName evidence="2">Glycosyl hydrolase</fullName>
    </submittedName>
</protein>
<dbReference type="PANTHER" id="PTHR36848:SF2">
    <property type="entry name" value="SECRETED PROTEIN"/>
    <property type="match status" value="1"/>
</dbReference>
<dbReference type="InterPro" id="IPR053161">
    <property type="entry name" value="Ulvan_degrading_GH"/>
</dbReference>
<keyword evidence="3" id="KW-1185">Reference proteome</keyword>
<dbReference type="InterPro" id="IPR008979">
    <property type="entry name" value="Galactose-bd-like_sf"/>
</dbReference>
<dbReference type="RefSeq" id="WP_267299653.1">
    <property type="nucleotide sequence ID" value="NZ_JAGJBZ010000002.1"/>
</dbReference>
<feature type="signal peptide" evidence="1">
    <location>
        <begin position="1"/>
        <end position="31"/>
    </location>
</feature>
<dbReference type="InterPro" id="IPR006311">
    <property type="entry name" value="TAT_signal"/>
</dbReference>
<proteinExistence type="predicted"/>
<evidence type="ECO:0000313" key="3">
    <source>
        <dbReference type="Proteomes" id="UP001271723"/>
    </source>
</evidence>
<accession>A0ABU4L6I3</accession>
<dbReference type="PANTHER" id="PTHR36848">
    <property type="entry name" value="DNA-BINDING PROTEIN (PUTATIVE SECRETED PROTEIN)-RELATED"/>
    <property type="match status" value="1"/>
</dbReference>
<dbReference type="Gene3D" id="2.60.120.260">
    <property type="entry name" value="Galactose-binding domain-like"/>
    <property type="match status" value="1"/>
</dbReference>
<evidence type="ECO:0000256" key="1">
    <source>
        <dbReference type="SAM" id="SignalP"/>
    </source>
</evidence>
<dbReference type="Proteomes" id="UP001271723">
    <property type="component" value="Unassembled WGS sequence"/>
</dbReference>
<dbReference type="EMBL" id="JARAVY010000008">
    <property type="protein sequence ID" value="MDX2911312.1"/>
    <property type="molecule type" value="Genomic_DNA"/>
</dbReference>
<dbReference type="GO" id="GO:0016787">
    <property type="term" value="F:hydrolase activity"/>
    <property type="evidence" value="ECO:0007669"/>
    <property type="project" value="UniProtKB-KW"/>
</dbReference>
<name>A0ABU4L6I3_9ACTN</name>
<keyword evidence="2" id="KW-0378">Hydrolase</keyword>
<dbReference type="PROSITE" id="PS51318">
    <property type="entry name" value="TAT"/>
    <property type="match status" value="1"/>
</dbReference>
<reference evidence="2 3" key="1">
    <citation type="journal article" date="2023" name="Microb. Genom.">
        <title>Mesoterricola silvestris gen. nov., sp. nov., Mesoterricola sediminis sp. nov., Geothrix oryzae sp. nov., Geothrix edaphica sp. nov., Geothrix rubra sp. nov., and Geothrix limicola sp. nov., six novel members of Acidobacteriota isolated from soils.</title>
        <authorList>
            <person name="Weisberg A.J."/>
            <person name="Pearce E."/>
            <person name="Kramer C.G."/>
            <person name="Chang J.H."/>
            <person name="Clarke C.R."/>
        </authorList>
    </citation>
    <scope>NUCLEOTIDE SEQUENCE [LARGE SCALE GENOMIC DNA]</scope>
    <source>
        <strain evidence="2 3">NRRL_B-2795</strain>
    </source>
</reference>
<feature type="chain" id="PRO_5045529382" evidence="1">
    <location>
        <begin position="32"/>
        <end position="986"/>
    </location>
</feature>
<comment type="caution">
    <text evidence="2">The sequence shown here is derived from an EMBL/GenBank/DDBJ whole genome shotgun (WGS) entry which is preliminary data.</text>
</comment>
<organism evidence="2 3">
    <name type="scientific">Streptomyces griseiscabiei</name>
    <dbReference type="NCBI Taxonomy" id="2993540"/>
    <lineage>
        <taxon>Bacteria</taxon>
        <taxon>Bacillati</taxon>
        <taxon>Actinomycetota</taxon>
        <taxon>Actinomycetes</taxon>
        <taxon>Kitasatosporales</taxon>
        <taxon>Streptomycetaceae</taxon>
        <taxon>Streptomyces</taxon>
    </lineage>
</organism>
<sequence length="986" mass="105812">MTPISRRRLCADVAALSVGTPALLSVAGAAAAGTTGSAGSVGSAVTADHPAFPAIARGFASIGESVRPKIRYWWPCGEISAEAVETEMRQIAGRGFAAAEIQCIFTADPDRFGWGGATLTERLEQAVAAGRRHGLRIDLTVGPAWPLVVPGLGPDSRQAAQELTYGRSVVAGGSTYTGPVPAAPEPHTGVTEQTLVAVQAFRRTGSGGAKPVVLERSSRVDLTDAVHDGVLSWTAPAGGQWLVLGFWQRGTGQAAVVGQSVSAQPAYVPDHFAAAGVRAATGYWDEHVLTPRLRRLLRDNGGDLFEDSLELDSALHWTWDLPKRFEKLRGYALRPNLPVLFIDGIHRQYTSVTLDATPDFEFTDGSGARVREDYCQTLTDLYISDHVEPLKNWAHALGLRFRAQPYGTTIDTPTVAAALDVNETESLGVGTGYEDDPSRWISSGSVHLSGQKIFSLEGCATFNEAYAQTWPDMLKHFNTAFAHGVNQIVYHGFATGTGMGVTGWPGFSPFTTEGGNGFSEAWGPRQPTWADTHLVTDWTARMQWVLRQGRPSVDLAVYRHRYGPDVRVPDGAAGFTYDFTGPAQLEGTRVGGGRLAPDGPAYRALILDRQPTLPVATARLLLSHARAGLPVVVVGNLPTRTPGAHAAEEQTARLTRLLGQLLDQPSVRRVADQRDLAGALKALGVAPSADVRAAPGLLTVRRTLPTGELYYVHNPTSSSVTADIRVEGTGRPYELDAWSGKVTPLGLYRTGRGHITLPVDLAPAGSTVIALDGRRVRHATATTGGTVTVSDSGRLRLRATASGRYTVTLDDGRKRHVVIPSPGEEQRLDSWHLTVEDWRRGPDGERATTVHELDLDQLSPWSDIPGLRDVSGIGTYTTTVRLGRSDGAWLDLGRVTDTFEVTVNGRRLPPPDQISHRLDLAGHLREGANTITVRVATPLRNRLRVTDGFPGQAGMPRQEYGLIGPVSLVPYRESPILDTTTGAVAG</sequence>
<keyword evidence="1" id="KW-0732">Signal</keyword>